<evidence type="ECO:0000256" key="1">
    <source>
        <dbReference type="SAM" id="Phobius"/>
    </source>
</evidence>
<reference evidence="3" key="1">
    <citation type="submission" date="2025-08" db="UniProtKB">
        <authorList>
            <consortium name="RefSeq"/>
        </authorList>
    </citation>
    <scope>IDENTIFICATION</scope>
</reference>
<keyword evidence="1" id="KW-1133">Transmembrane helix</keyword>
<evidence type="ECO:0000313" key="3">
    <source>
        <dbReference type="RefSeq" id="XP_021010468.1"/>
    </source>
</evidence>
<gene>
    <name evidence="3" type="primary">LOC110288469</name>
</gene>
<proteinExistence type="predicted"/>
<dbReference type="RefSeq" id="XP_021010468.1">
    <property type="nucleotide sequence ID" value="XM_021154809.1"/>
</dbReference>
<name>A0A6P5P2R6_MUSCR</name>
<sequence length="214" mass="25414">MSLMSKNLLCLGIYLIFILFLNFLKRIRFCLKKRLVYFRKLMIKIKKVWSYKTRSCCPLIWEFLEIVLFIAFLPLYLKFRIKAFTLDEAHILYNNWLWKVCITLIVMMILFTGLILFLLWTLNRCGKMPCLPSMNIDISTHDAEQNSSKSAKFQENYDVDSQMSLETYEETTFNQDQERCEEDIFDPLLLSSSDALGTCEDKKLSQHQESFEED</sequence>
<feature type="transmembrane region" description="Helical" evidence="1">
    <location>
        <begin position="56"/>
        <end position="76"/>
    </location>
</feature>
<keyword evidence="2" id="KW-1185">Reference proteome</keyword>
<keyword evidence="1" id="KW-0472">Membrane</keyword>
<dbReference type="KEGG" id="mcal:110288469"/>
<dbReference type="GeneID" id="110288469"/>
<evidence type="ECO:0000313" key="2">
    <source>
        <dbReference type="Proteomes" id="UP000515126"/>
    </source>
</evidence>
<dbReference type="AlphaFoldDB" id="A0A6P5P2R6"/>
<dbReference type="Proteomes" id="UP000515126">
    <property type="component" value="Unplaced"/>
</dbReference>
<keyword evidence="1" id="KW-0812">Transmembrane</keyword>
<feature type="transmembrane region" description="Helical" evidence="1">
    <location>
        <begin position="96"/>
        <end position="119"/>
    </location>
</feature>
<feature type="transmembrane region" description="Helical" evidence="1">
    <location>
        <begin position="6"/>
        <end position="24"/>
    </location>
</feature>
<organism evidence="2 3">
    <name type="scientific">Mus caroli</name>
    <name type="common">Ryukyu mouse</name>
    <name type="synonym">Ricefield mouse</name>
    <dbReference type="NCBI Taxonomy" id="10089"/>
    <lineage>
        <taxon>Eukaryota</taxon>
        <taxon>Metazoa</taxon>
        <taxon>Chordata</taxon>
        <taxon>Craniata</taxon>
        <taxon>Vertebrata</taxon>
        <taxon>Euteleostomi</taxon>
        <taxon>Mammalia</taxon>
        <taxon>Eutheria</taxon>
        <taxon>Euarchontoglires</taxon>
        <taxon>Glires</taxon>
        <taxon>Rodentia</taxon>
        <taxon>Myomorpha</taxon>
        <taxon>Muroidea</taxon>
        <taxon>Muridae</taxon>
        <taxon>Murinae</taxon>
        <taxon>Mus</taxon>
        <taxon>Mus</taxon>
    </lineage>
</organism>
<protein>
    <submittedName>
        <fullName evidence="3">Selection and upkeep of intraepithelial T-cells protein 11-like</fullName>
    </submittedName>
</protein>
<accession>A0A6P5P2R6</accession>